<dbReference type="InterPro" id="IPR044824">
    <property type="entry name" value="MAIN-like"/>
</dbReference>
<dbReference type="Pfam" id="PF10536">
    <property type="entry name" value="PMD"/>
    <property type="match status" value="1"/>
</dbReference>
<dbReference type="PANTHER" id="PTHR46033:SF78">
    <property type="entry name" value="OS06G0232700 PROTEIN"/>
    <property type="match status" value="1"/>
</dbReference>
<evidence type="ECO:0000313" key="2">
    <source>
        <dbReference type="EMBL" id="WVZ95939.1"/>
    </source>
</evidence>
<dbReference type="InterPro" id="IPR019557">
    <property type="entry name" value="AminoTfrase-like_pln_mobile"/>
</dbReference>
<gene>
    <name evidence="2" type="ORF">U9M48_041641</name>
</gene>
<dbReference type="AlphaFoldDB" id="A0AAQ3UP76"/>
<evidence type="ECO:0000259" key="1">
    <source>
        <dbReference type="Pfam" id="PF10536"/>
    </source>
</evidence>
<organism evidence="2 3">
    <name type="scientific">Paspalum notatum var. saurae</name>
    <dbReference type="NCBI Taxonomy" id="547442"/>
    <lineage>
        <taxon>Eukaryota</taxon>
        <taxon>Viridiplantae</taxon>
        <taxon>Streptophyta</taxon>
        <taxon>Embryophyta</taxon>
        <taxon>Tracheophyta</taxon>
        <taxon>Spermatophyta</taxon>
        <taxon>Magnoliopsida</taxon>
        <taxon>Liliopsida</taxon>
        <taxon>Poales</taxon>
        <taxon>Poaceae</taxon>
        <taxon>PACMAD clade</taxon>
        <taxon>Panicoideae</taxon>
        <taxon>Andropogonodae</taxon>
        <taxon>Paspaleae</taxon>
        <taxon>Paspalinae</taxon>
        <taxon>Paspalum</taxon>
    </lineage>
</organism>
<evidence type="ECO:0000313" key="3">
    <source>
        <dbReference type="Proteomes" id="UP001341281"/>
    </source>
</evidence>
<name>A0AAQ3UP76_PASNO</name>
<proteinExistence type="predicted"/>
<feature type="domain" description="Aminotransferase-like plant mobile" evidence="1">
    <location>
        <begin position="62"/>
        <end position="340"/>
    </location>
</feature>
<protein>
    <recommendedName>
        <fullName evidence="1">Aminotransferase-like plant mobile domain-containing protein</fullName>
    </recommendedName>
</protein>
<dbReference type="EMBL" id="CP144754">
    <property type="protein sequence ID" value="WVZ95939.1"/>
    <property type="molecule type" value="Genomic_DNA"/>
</dbReference>
<dbReference type="GO" id="GO:0010073">
    <property type="term" value="P:meristem maintenance"/>
    <property type="evidence" value="ECO:0007669"/>
    <property type="project" value="InterPro"/>
</dbReference>
<reference evidence="2 3" key="1">
    <citation type="submission" date="2024-02" db="EMBL/GenBank/DDBJ databases">
        <title>High-quality chromosome-scale genome assembly of Pensacola bahiagrass (Paspalum notatum Flugge var. saurae).</title>
        <authorList>
            <person name="Vega J.M."/>
            <person name="Podio M."/>
            <person name="Orjuela J."/>
            <person name="Siena L.A."/>
            <person name="Pessino S.C."/>
            <person name="Combes M.C."/>
            <person name="Mariac C."/>
            <person name="Albertini E."/>
            <person name="Pupilli F."/>
            <person name="Ortiz J.P.A."/>
            <person name="Leblanc O."/>
        </authorList>
    </citation>
    <scope>NUCLEOTIDE SEQUENCE [LARGE SCALE GENOMIC DNA]</scope>
    <source>
        <strain evidence="2">R1</strain>
        <tissue evidence="2">Leaf</tissue>
    </source>
</reference>
<dbReference type="Proteomes" id="UP001341281">
    <property type="component" value="Chromosome 10"/>
</dbReference>
<sequence length="415" mass="47388">MTLVHSSRTPMLGARQRLGCCSLSPCYLSLLHHTYVDERITFTLANVGNQSASVYESVRRSLEAYLFIMFKNGTSNSVDKVLIPYAREIADAPEDAVPLWSWGSAVLAATYRGLCDACKQRKVSARYYYKLWSYERLAVGRPIVDHRGYEARYLTTMGRLWARFGCAPVRYVVHSDVYKQKQNCILHCNSRTWANEQARRTYPSFVVALDRLVAEDVIWEPYSAAAVGSRAPYGLSSLCTSNETLWYTTASLVYDIYIEPHCPHRAMRQFGYAQQFSVPRVIDRVTPQDHRLSRLGQPCSGTWVTKVEPYVESWDNAHQDVVHPVAPHTDWWYETFLTWYRPRTRCHITYADTQPVPHESRSTDAYARHRDEALAGAMQICCQLQSNTNDALERVRGGNPFKRAVAAVESKASFP</sequence>
<accession>A0AAQ3UP76</accession>
<keyword evidence="3" id="KW-1185">Reference proteome</keyword>
<dbReference type="PANTHER" id="PTHR46033">
    <property type="entry name" value="PROTEIN MAIN-LIKE 2"/>
    <property type="match status" value="1"/>
</dbReference>